<dbReference type="Gene3D" id="3.30.540.10">
    <property type="entry name" value="Fructose-1,6-Bisphosphatase, subunit A, domain 1"/>
    <property type="match status" value="1"/>
</dbReference>
<feature type="binding site" evidence="1">
    <location>
        <position position="70"/>
    </location>
    <ligand>
        <name>Mg(2+)</name>
        <dbReference type="ChEBI" id="CHEBI:18420"/>
        <label>1</label>
    </ligand>
</feature>
<dbReference type="Proteomes" id="UP001163726">
    <property type="component" value="Chromosome"/>
</dbReference>
<keyword evidence="1" id="KW-0997">Cell inner membrane</keyword>
<evidence type="ECO:0000313" key="2">
    <source>
        <dbReference type="EMBL" id="WAJ69823.1"/>
    </source>
</evidence>
<dbReference type="PRINTS" id="PR00377">
    <property type="entry name" value="IMPHPHTASES"/>
</dbReference>
<dbReference type="NCBIfam" id="TIGR01331">
    <property type="entry name" value="bisphos_cysQ"/>
    <property type="match status" value="1"/>
</dbReference>
<dbReference type="CDD" id="cd01638">
    <property type="entry name" value="CysQ"/>
    <property type="match status" value="1"/>
</dbReference>
<feature type="binding site" evidence="1">
    <location>
        <position position="93"/>
    </location>
    <ligand>
        <name>Mg(2+)</name>
        <dbReference type="ChEBI" id="CHEBI:18420"/>
        <label>2</label>
    </ligand>
</feature>
<comment type="function">
    <text evidence="1">Converts adenosine-3',5'-bisphosphate (PAP) to AMP.</text>
</comment>
<feature type="binding site" evidence="1">
    <location>
        <position position="70"/>
    </location>
    <ligand>
        <name>substrate</name>
    </ligand>
</feature>
<comment type="similarity">
    <text evidence="1">Belongs to the inositol monophosphatase superfamily. CysQ family.</text>
</comment>
<feature type="binding site" evidence="1">
    <location>
        <position position="217"/>
    </location>
    <ligand>
        <name>Mg(2+)</name>
        <dbReference type="ChEBI" id="CHEBI:18420"/>
        <label>2</label>
    </ligand>
</feature>
<comment type="subcellular location">
    <subcellularLocation>
        <location evidence="1">Cell inner membrane</location>
        <topology evidence="1">Peripheral membrane protein</topology>
        <orientation evidence="1">Cytoplasmic side</orientation>
    </subcellularLocation>
</comment>
<keyword evidence="1" id="KW-1003">Cell membrane</keyword>
<reference evidence="2" key="1">
    <citation type="submission" date="2022-10" db="EMBL/GenBank/DDBJ databases">
        <title>Catenovulum adriacola sp. nov. isolated in the Harbour of Susak.</title>
        <authorList>
            <person name="Schoch T."/>
            <person name="Reich S.J."/>
            <person name="Stoeferle S."/>
            <person name="Flaiz M."/>
            <person name="Kazda M."/>
            <person name="Riedel C.U."/>
            <person name="Duerre P."/>
        </authorList>
    </citation>
    <scope>NUCLEOTIDE SEQUENCE</scope>
    <source>
        <strain evidence="2">TS8</strain>
    </source>
</reference>
<comment type="cofactor">
    <cofactor evidence="1">
        <name>Mg(2+)</name>
        <dbReference type="ChEBI" id="CHEBI:18420"/>
    </cofactor>
</comment>
<evidence type="ECO:0000256" key="1">
    <source>
        <dbReference type="HAMAP-Rule" id="MF_02095"/>
    </source>
</evidence>
<dbReference type="InterPro" id="IPR006240">
    <property type="entry name" value="CysQ"/>
</dbReference>
<organism evidence="2 3">
    <name type="scientific">Catenovulum adriaticum</name>
    <dbReference type="NCBI Taxonomy" id="2984846"/>
    <lineage>
        <taxon>Bacteria</taxon>
        <taxon>Pseudomonadati</taxon>
        <taxon>Pseudomonadota</taxon>
        <taxon>Gammaproteobacteria</taxon>
        <taxon>Alteromonadales</taxon>
        <taxon>Alteromonadaceae</taxon>
        <taxon>Catenovulum</taxon>
    </lineage>
</organism>
<dbReference type="EMBL" id="CP109965">
    <property type="protein sequence ID" value="WAJ69823.1"/>
    <property type="molecule type" value="Genomic_DNA"/>
</dbReference>
<feature type="binding site" evidence="1">
    <location>
        <position position="90"/>
    </location>
    <ligand>
        <name>Mg(2+)</name>
        <dbReference type="ChEBI" id="CHEBI:18420"/>
        <label>2</label>
    </ligand>
</feature>
<dbReference type="EC" id="3.1.3.7" evidence="1"/>
<keyword evidence="1" id="KW-0460">Magnesium</keyword>
<dbReference type="InterPro" id="IPR050725">
    <property type="entry name" value="CysQ/Inositol_MonoPase"/>
</dbReference>
<proteinExistence type="inferred from homology"/>
<dbReference type="GO" id="GO:0008441">
    <property type="term" value="F:3'(2'),5'-bisphosphate nucleotidase activity"/>
    <property type="evidence" value="ECO:0007669"/>
    <property type="project" value="UniProtKB-EC"/>
</dbReference>
<dbReference type="InterPro" id="IPR000760">
    <property type="entry name" value="Inositol_monophosphatase-like"/>
</dbReference>
<dbReference type="PANTHER" id="PTHR43028">
    <property type="entry name" value="3'(2'),5'-BISPHOSPHATE NUCLEOTIDASE 1"/>
    <property type="match status" value="1"/>
</dbReference>
<keyword evidence="1 2" id="KW-0378">Hydrolase</keyword>
<dbReference type="Pfam" id="PF00459">
    <property type="entry name" value="Inositol_P"/>
    <property type="match status" value="1"/>
</dbReference>
<dbReference type="HAMAP" id="MF_02095">
    <property type="entry name" value="CysQ"/>
    <property type="match status" value="1"/>
</dbReference>
<name>A0ABY7AJT7_9ALTE</name>
<dbReference type="Gene3D" id="3.40.190.80">
    <property type="match status" value="1"/>
</dbReference>
<dbReference type="SUPFAM" id="SSF56655">
    <property type="entry name" value="Carbohydrate phosphatase"/>
    <property type="match status" value="1"/>
</dbReference>
<comment type="catalytic activity">
    <reaction evidence="1">
        <text>adenosine 3',5'-bisphosphate + H2O = AMP + phosphate</text>
        <dbReference type="Rhea" id="RHEA:10040"/>
        <dbReference type="ChEBI" id="CHEBI:15377"/>
        <dbReference type="ChEBI" id="CHEBI:43474"/>
        <dbReference type="ChEBI" id="CHEBI:58343"/>
        <dbReference type="ChEBI" id="CHEBI:456215"/>
        <dbReference type="EC" id="3.1.3.7"/>
    </reaction>
</comment>
<evidence type="ECO:0000313" key="3">
    <source>
        <dbReference type="Proteomes" id="UP001163726"/>
    </source>
</evidence>
<keyword evidence="1" id="KW-0472">Membrane</keyword>
<gene>
    <name evidence="1 2" type="primary">cysQ</name>
    <name evidence="2" type="ORF">OLW01_11770</name>
</gene>
<feature type="binding site" evidence="1">
    <location>
        <position position="217"/>
    </location>
    <ligand>
        <name>substrate</name>
    </ligand>
</feature>
<sequence>MKPLPIELLPAVKKIACLAGDAIMQIYQQGDFKLYQKQDDSPVTSADYAANEVLMAELKKLTPEIPVISEEAELLGLAQRENWSRYWLLDPMDGTQEFVARSGDFAVNIALVENGWPVLGVIYWPTQKICYYATKGNGAFKQDQQTTKAIQVNQHQHTDSLIMAISRVQKAETVGRYLTQPNTYDTVQRGSCSLKSCLIAEGGADFYLRIGPTGEWDTGASHCILNEAGGNIVDAEFNPLTYNQRETLSNPDFLVLGDQSINWQDIIIPHKTRRTL</sequence>
<keyword evidence="3" id="KW-1185">Reference proteome</keyword>
<feature type="binding site" evidence="1">
    <location>
        <position position="90"/>
    </location>
    <ligand>
        <name>Mg(2+)</name>
        <dbReference type="ChEBI" id="CHEBI:18420"/>
        <label>1</label>
    </ligand>
</feature>
<protein>
    <recommendedName>
        <fullName evidence="1">3'(2'),5'-bisphosphate nucleotidase CysQ</fullName>
        <ecNumber evidence="1">3.1.3.7</ecNumber>
    </recommendedName>
    <alternativeName>
        <fullName evidence="1">3'(2'),5-bisphosphonucleoside 3'(2')-phosphohydrolase</fullName>
    </alternativeName>
    <alternativeName>
        <fullName evidence="1">3'-phosphoadenosine 5'-phosphate phosphatase</fullName>
        <shortName evidence="1">PAP phosphatase</shortName>
    </alternativeName>
</protein>
<accession>A0ABY7AJT7</accession>
<dbReference type="RefSeq" id="WP_268074112.1">
    <property type="nucleotide sequence ID" value="NZ_CP109965.1"/>
</dbReference>
<comment type="caution">
    <text evidence="1">Lacks conserved residue(s) required for the propagation of feature annotation.</text>
</comment>
<dbReference type="PANTHER" id="PTHR43028:SF7">
    <property type="entry name" value="3'(2'),5'-BISPHOSPHATE NUCLEOTIDASE CYSQ"/>
    <property type="match status" value="1"/>
</dbReference>
<keyword evidence="1" id="KW-0479">Metal-binding</keyword>